<feature type="domain" description="Peptidase A2" evidence="7">
    <location>
        <begin position="323"/>
        <end position="403"/>
    </location>
</feature>
<dbReference type="Proteomes" id="UP000069940">
    <property type="component" value="Unassembled WGS sequence"/>
</dbReference>
<dbReference type="EnsemblMetazoa" id="AALFPA23_003250.R3495">
    <property type="protein sequence ID" value="AALFPA23_003250.P3495"/>
    <property type="gene ID" value="AALFPA23_003250"/>
</dbReference>
<dbReference type="InterPro" id="IPR050951">
    <property type="entry name" value="Retrovirus_Pol_polyprotein"/>
</dbReference>
<dbReference type="InterPro" id="IPR021109">
    <property type="entry name" value="Peptidase_aspartic_dom_sf"/>
</dbReference>
<proteinExistence type="predicted"/>
<name>A0ABM1XVE6_AEDAL</name>
<dbReference type="Pfam" id="PF14893">
    <property type="entry name" value="PNMA"/>
    <property type="match status" value="1"/>
</dbReference>
<evidence type="ECO:0000313" key="9">
    <source>
        <dbReference type="Proteomes" id="UP000069940"/>
    </source>
</evidence>
<dbReference type="GeneID" id="134285244"/>
<dbReference type="InterPro" id="IPR001995">
    <property type="entry name" value="Peptidase_A2_cat"/>
</dbReference>
<protein>
    <recommendedName>
        <fullName evidence="7">Peptidase A2 domain-containing protein</fullName>
    </recommendedName>
</protein>
<evidence type="ECO:0000256" key="6">
    <source>
        <dbReference type="SAM" id="MobiDB-lite"/>
    </source>
</evidence>
<keyword evidence="4" id="KW-0255">Endonuclease</keyword>
<keyword evidence="1" id="KW-0808">Transferase</keyword>
<dbReference type="Gene3D" id="2.40.70.10">
    <property type="entry name" value="Acid Proteases"/>
    <property type="match status" value="1"/>
</dbReference>
<evidence type="ECO:0000313" key="8">
    <source>
        <dbReference type="EnsemblMetazoa" id="AALFPA23_003250.P3495"/>
    </source>
</evidence>
<reference evidence="8" key="2">
    <citation type="submission" date="2025-05" db="UniProtKB">
        <authorList>
            <consortium name="EnsemblMetazoa"/>
        </authorList>
    </citation>
    <scope>IDENTIFICATION</scope>
    <source>
        <strain evidence="8">Foshan</strain>
    </source>
</reference>
<dbReference type="InterPro" id="IPR048270">
    <property type="entry name" value="PNMA_C"/>
</dbReference>
<evidence type="ECO:0000256" key="1">
    <source>
        <dbReference type="ARBA" id="ARBA00022679"/>
    </source>
</evidence>
<organism evidence="8 9">
    <name type="scientific">Aedes albopictus</name>
    <name type="common">Asian tiger mosquito</name>
    <name type="synonym">Stegomyia albopicta</name>
    <dbReference type="NCBI Taxonomy" id="7160"/>
    <lineage>
        <taxon>Eukaryota</taxon>
        <taxon>Metazoa</taxon>
        <taxon>Ecdysozoa</taxon>
        <taxon>Arthropoda</taxon>
        <taxon>Hexapoda</taxon>
        <taxon>Insecta</taxon>
        <taxon>Pterygota</taxon>
        <taxon>Neoptera</taxon>
        <taxon>Endopterygota</taxon>
        <taxon>Diptera</taxon>
        <taxon>Nematocera</taxon>
        <taxon>Culicoidea</taxon>
        <taxon>Culicidae</taxon>
        <taxon>Culicinae</taxon>
        <taxon>Aedini</taxon>
        <taxon>Aedes</taxon>
        <taxon>Stegomyia</taxon>
    </lineage>
</organism>
<evidence type="ECO:0000259" key="7">
    <source>
        <dbReference type="PROSITE" id="PS50175"/>
    </source>
</evidence>
<accession>A0ABM1XVE6</accession>
<dbReference type="SUPFAM" id="SSF50630">
    <property type="entry name" value="Acid proteases"/>
    <property type="match status" value="1"/>
</dbReference>
<keyword evidence="9" id="KW-1185">Reference proteome</keyword>
<dbReference type="RefSeq" id="XP_062701700.1">
    <property type="nucleotide sequence ID" value="XM_062845716.1"/>
</dbReference>
<dbReference type="PROSITE" id="PS50175">
    <property type="entry name" value="ASP_PROT_RETROV"/>
    <property type="match status" value="1"/>
</dbReference>
<feature type="compositionally biased region" description="Basic and acidic residues" evidence="6">
    <location>
        <begin position="207"/>
        <end position="217"/>
    </location>
</feature>
<feature type="region of interest" description="Disordered" evidence="6">
    <location>
        <begin position="191"/>
        <end position="236"/>
    </location>
</feature>
<keyword evidence="2" id="KW-0548">Nucleotidyltransferase</keyword>
<evidence type="ECO:0000256" key="5">
    <source>
        <dbReference type="ARBA" id="ARBA00022801"/>
    </source>
</evidence>
<sequence>MPIVSNIEPYHPGGSIPFSQYLEQLEIMFDHQKVAEAERKISFLAACSTEVYSELKLLFPGKNVRELELKEMTDALKKRFDQTENDLVQRIRFYARVQKPNERAVDFVLAVKQLAEFCNFGNFKDTAIRDKLLCSIQSKQLQERLLDEDDLTLAKTERIIINREQANQRASLISEEQPRVSVVERLGRKKVEFRRDSTPPPMRSRGRSPDRSREYRGRAGSWSRSRSRSRSDSRKRGGRTFFCNYCRRKGHTRKYCFDLKHQKQSIKSVAVDSKKPNLNERLRRARDDDSFSDNERMDVLMVSASKRTSQPCMIDPVINNQILRMEIDSGSAVSVISRTTYERSFRSKPLSNCSIELAVVDGAPLAVAGKFVAEVTTNGLRKKLPLVVVESRKDFIPLFGRDWLDVFFPTWRGAFRPLTVNRVEASEEEVVIEDVKDICWW</sequence>
<dbReference type="PANTHER" id="PTHR37984">
    <property type="entry name" value="PROTEIN CBG26694"/>
    <property type="match status" value="1"/>
</dbReference>
<keyword evidence="3" id="KW-0540">Nuclease</keyword>
<keyword evidence="5" id="KW-0378">Hydrolase</keyword>
<reference evidence="9" key="1">
    <citation type="journal article" date="2015" name="Proc. Natl. Acad. Sci. U.S.A.">
        <title>Genome sequence of the Asian Tiger mosquito, Aedes albopictus, reveals insights into its biology, genetics, and evolution.</title>
        <authorList>
            <person name="Chen X.G."/>
            <person name="Jiang X."/>
            <person name="Gu J."/>
            <person name="Xu M."/>
            <person name="Wu Y."/>
            <person name="Deng Y."/>
            <person name="Zhang C."/>
            <person name="Bonizzoni M."/>
            <person name="Dermauw W."/>
            <person name="Vontas J."/>
            <person name="Armbruster P."/>
            <person name="Huang X."/>
            <person name="Yang Y."/>
            <person name="Zhang H."/>
            <person name="He W."/>
            <person name="Peng H."/>
            <person name="Liu Y."/>
            <person name="Wu K."/>
            <person name="Chen J."/>
            <person name="Lirakis M."/>
            <person name="Topalis P."/>
            <person name="Van Leeuwen T."/>
            <person name="Hall A.B."/>
            <person name="Jiang X."/>
            <person name="Thorpe C."/>
            <person name="Mueller R.L."/>
            <person name="Sun C."/>
            <person name="Waterhouse R.M."/>
            <person name="Yan G."/>
            <person name="Tu Z.J."/>
            <person name="Fang X."/>
            <person name="James A.A."/>
        </authorList>
    </citation>
    <scope>NUCLEOTIDE SEQUENCE [LARGE SCALE GENOMIC DNA]</scope>
    <source>
        <strain evidence="9">Foshan</strain>
    </source>
</reference>
<evidence type="ECO:0000256" key="4">
    <source>
        <dbReference type="ARBA" id="ARBA00022759"/>
    </source>
</evidence>
<evidence type="ECO:0000256" key="2">
    <source>
        <dbReference type="ARBA" id="ARBA00022695"/>
    </source>
</evidence>
<dbReference type="PANTHER" id="PTHR37984:SF5">
    <property type="entry name" value="PROTEIN NYNRIN-LIKE"/>
    <property type="match status" value="1"/>
</dbReference>
<evidence type="ECO:0000256" key="3">
    <source>
        <dbReference type="ARBA" id="ARBA00022722"/>
    </source>
</evidence>